<accession>A0A5C8G7D3</accession>
<keyword evidence="1" id="KW-0812">Transmembrane</keyword>
<evidence type="ECO:0000313" key="3">
    <source>
        <dbReference type="Proteomes" id="UP000325013"/>
    </source>
</evidence>
<evidence type="ECO:0000313" key="2">
    <source>
        <dbReference type="EMBL" id="TXJ57806.1"/>
    </source>
</evidence>
<gene>
    <name evidence="2" type="ORF">EPJ67_03915</name>
</gene>
<protein>
    <submittedName>
        <fullName evidence="2">Uncharacterized protein</fullName>
    </submittedName>
</protein>
<proteinExistence type="predicted"/>
<dbReference type="EMBL" id="SAYJ01000011">
    <property type="protein sequence ID" value="TXJ57806.1"/>
    <property type="molecule type" value="Genomic_DNA"/>
</dbReference>
<reference evidence="2 3" key="1">
    <citation type="journal article" date="1992" name="Lakartidningen">
        <title>[Penicillin V and not amoxicillin is the first choice preparation in acute otitis].</title>
        <authorList>
            <person name="Kamme C."/>
            <person name="Lundgren K."/>
            <person name="Prellner K."/>
        </authorList>
    </citation>
    <scope>NUCLEOTIDE SEQUENCE [LARGE SCALE GENOMIC DNA]</scope>
    <source>
        <strain evidence="2 3">PC2777IV</strain>
    </source>
</reference>
<sequence>MPEPESEILEQFLNNNTNLYSSQFPYEPIYGYALETFKPKEAGSVYKVSNNYYNFTNPNSLLFFNNNYQQFTGFSIEQKDDLDNFLSFKKVNWKLPKIFYIANYISLYLYIVVIFLILIICLFNIFLKK</sequence>
<evidence type="ECO:0000256" key="1">
    <source>
        <dbReference type="SAM" id="Phobius"/>
    </source>
</evidence>
<keyword evidence="1" id="KW-1133">Transmembrane helix</keyword>
<feature type="transmembrane region" description="Helical" evidence="1">
    <location>
        <begin position="107"/>
        <end position="127"/>
    </location>
</feature>
<keyword evidence="1" id="KW-0472">Membrane</keyword>
<dbReference type="AlphaFoldDB" id="A0A5C8G7D3"/>
<dbReference type="OrthoDB" id="309084at2"/>
<comment type="caution">
    <text evidence="2">The sequence shown here is derived from an EMBL/GenBank/DDBJ whole genome shotgun (WGS) entry which is preliminary data.</text>
</comment>
<organism evidence="2 3">
    <name type="scientific">Brachyspira aalborgi</name>
    <dbReference type="NCBI Taxonomy" id="29522"/>
    <lineage>
        <taxon>Bacteria</taxon>
        <taxon>Pseudomonadati</taxon>
        <taxon>Spirochaetota</taxon>
        <taxon>Spirochaetia</taxon>
        <taxon>Brachyspirales</taxon>
        <taxon>Brachyspiraceae</taxon>
        <taxon>Brachyspira</taxon>
    </lineage>
</organism>
<dbReference type="RefSeq" id="WP_147528370.1">
    <property type="nucleotide sequence ID" value="NZ_SAYJ01000011.1"/>
</dbReference>
<dbReference type="Proteomes" id="UP000325013">
    <property type="component" value="Unassembled WGS sequence"/>
</dbReference>
<name>A0A5C8G7D3_9SPIR</name>